<evidence type="ECO:0008006" key="3">
    <source>
        <dbReference type="Google" id="ProtNLM"/>
    </source>
</evidence>
<reference evidence="1 2" key="1">
    <citation type="submission" date="2019-10" db="EMBL/GenBank/DDBJ databases">
        <authorList>
            <person name="Palmer J.M."/>
        </authorList>
    </citation>
    <scope>NUCLEOTIDE SEQUENCE [LARGE SCALE GENOMIC DNA]</scope>
    <source>
        <strain evidence="1 2">TWF506</strain>
    </source>
</reference>
<dbReference type="Gene3D" id="3.40.50.1820">
    <property type="entry name" value="alpha/beta hydrolase"/>
    <property type="match status" value="1"/>
</dbReference>
<dbReference type="Proteomes" id="UP001307849">
    <property type="component" value="Unassembled WGS sequence"/>
</dbReference>
<accession>A0AAN8N6F1</accession>
<name>A0AAN8N6F1_9PEZI</name>
<dbReference type="SUPFAM" id="SSF53474">
    <property type="entry name" value="alpha/beta-Hydrolases"/>
    <property type="match status" value="1"/>
</dbReference>
<organism evidence="1 2">
    <name type="scientific">Arthrobotrys conoides</name>
    <dbReference type="NCBI Taxonomy" id="74498"/>
    <lineage>
        <taxon>Eukaryota</taxon>
        <taxon>Fungi</taxon>
        <taxon>Dikarya</taxon>
        <taxon>Ascomycota</taxon>
        <taxon>Pezizomycotina</taxon>
        <taxon>Orbiliomycetes</taxon>
        <taxon>Orbiliales</taxon>
        <taxon>Orbiliaceae</taxon>
        <taxon>Arthrobotrys</taxon>
    </lineage>
</organism>
<evidence type="ECO:0000313" key="2">
    <source>
        <dbReference type="Proteomes" id="UP001307849"/>
    </source>
</evidence>
<keyword evidence="2" id="KW-1185">Reference proteome</keyword>
<dbReference type="EMBL" id="JAVHJM010000008">
    <property type="protein sequence ID" value="KAK6508238.1"/>
    <property type="molecule type" value="Genomic_DNA"/>
</dbReference>
<protein>
    <recommendedName>
        <fullName evidence="3">Chlorophyllase</fullName>
    </recommendedName>
</protein>
<dbReference type="AlphaFoldDB" id="A0AAN8N6F1"/>
<proteinExistence type="predicted"/>
<gene>
    <name evidence="1" type="ORF">TWF506_010335</name>
</gene>
<evidence type="ECO:0000313" key="1">
    <source>
        <dbReference type="EMBL" id="KAK6508238.1"/>
    </source>
</evidence>
<sequence>MAHSGYHVKIGAAAQIPINDSTPILSFSPVILQLPTSKRLFDLELRVTFPAKGDDALPILLLSHGQGASNYLSSLEGYAPLAEFYAAHGFAVLQPTHLRSGFLGGGRPWPEGDEMWWKGGAEDMAHILDSLDTIESTVPGLKGRLDHTKVSIVGHSAGSLSVYGLLGFSNTDPRDGSVYYKPDSRVKAGVILAGIGGSGENMSESGRSMIPFYGAEFSKMSTPALVVYGDDDASPHLSIRGADWHADPYHQSPGPKDLLTLSGAKHGLGGISGWDAGETLDESPELLGIVQRMTWAYLRSQLFEGDTAWEDACEAFAEIGKGKVERKE</sequence>
<dbReference type="InterPro" id="IPR029058">
    <property type="entry name" value="AB_hydrolase_fold"/>
</dbReference>
<comment type="caution">
    <text evidence="1">The sequence shown here is derived from an EMBL/GenBank/DDBJ whole genome shotgun (WGS) entry which is preliminary data.</text>
</comment>